<dbReference type="Proteomes" id="UP000287033">
    <property type="component" value="Unassembled WGS sequence"/>
</dbReference>
<feature type="compositionally biased region" description="Polar residues" evidence="5">
    <location>
        <begin position="91"/>
        <end position="111"/>
    </location>
</feature>
<dbReference type="AlphaFoldDB" id="A0A401S961"/>
<dbReference type="InterPro" id="IPR007797">
    <property type="entry name" value="AF4/FMR2"/>
</dbReference>
<dbReference type="PANTHER" id="PTHR10528:SF16">
    <property type="entry name" value="AF4_FMR2 FAMILY MEMBER 3"/>
    <property type="match status" value="1"/>
</dbReference>
<dbReference type="InterPro" id="IPR043639">
    <property type="entry name" value="AF4_int"/>
</dbReference>
<dbReference type="InterPro" id="IPR043640">
    <property type="entry name" value="AF4/FMR2_CHD"/>
</dbReference>
<dbReference type="EMBL" id="BEZZ01000143">
    <property type="protein sequence ID" value="GCC26914.1"/>
    <property type="molecule type" value="Genomic_DNA"/>
</dbReference>
<dbReference type="Pfam" id="PF18876">
    <property type="entry name" value="AFF4_CHD"/>
    <property type="match status" value="2"/>
</dbReference>
<evidence type="ECO:0000256" key="5">
    <source>
        <dbReference type="SAM" id="MobiDB-lite"/>
    </source>
</evidence>
<keyword evidence="3" id="KW-0597">Phosphoprotein</keyword>
<comment type="subcellular location">
    <subcellularLocation>
        <location evidence="1">Nucleus</location>
    </subcellularLocation>
</comment>
<evidence type="ECO:0000313" key="7">
    <source>
        <dbReference type="EMBL" id="GCC26914.1"/>
    </source>
</evidence>
<feature type="domain" description="AF4/FMR2 C-terminal homology" evidence="6">
    <location>
        <begin position="785"/>
        <end position="896"/>
    </location>
</feature>
<evidence type="ECO:0000259" key="6">
    <source>
        <dbReference type="Pfam" id="PF18876"/>
    </source>
</evidence>
<evidence type="ECO:0000313" key="8">
    <source>
        <dbReference type="Proteomes" id="UP000287033"/>
    </source>
</evidence>
<evidence type="ECO:0000256" key="2">
    <source>
        <dbReference type="ARBA" id="ARBA00007354"/>
    </source>
</evidence>
<evidence type="ECO:0000256" key="3">
    <source>
        <dbReference type="ARBA" id="ARBA00022553"/>
    </source>
</evidence>
<dbReference type="Pfam" id="PF18875">
    <property type="entry name" value="AF4_int"/>
    <property type="match status" value="1"/>
</dbReference>
<name>A0A401S961_CHIPU</name>
<keyword evidence="4" id="KW-0539">Nucleus</keyword>
<dbReference type="OMA" id="NSHRDCK"/>
<reference evidence="7 8" key="1">
    <citation type="journal article" date="2018" name="Nat. Ecol. Evol.">
        <title>Shark genomes provide insights into elasmobranch evolution and the origin of vertebrates.</title>
        <authorList>
            <person name="Hara Y"/>
            <person name="Yamaguchi K"/>
            <person name="Onimaru K"/>
            <person name="Kadota M"/>
            <person name="Koyanagi M"/>
            <person name="Keeley SD"/>
            <person name="Tatsumi K"/>
            <person name="Tanaka K"/>
            <person name="Motone F"/>
            <person name="Kageyama Y"/>
            <person name="Nozu R"/>
            <person name="Adachi N"/>
            <person name="Nishimura O"/>
            <person name="Nakagawa R"/>
            <person name="Tanegashima C"/>
            <person name="Kiyatake I"/>
            <person name="Matsumoto R"/>
            <person name="Murakumo K"/>
            <person name="Nishida K"/>
            <person name="Terakita A"/>
            <person name="Kuratani S"/>
            <person name="Sato K"/>
            <person name="Hyodo S Kuraku.S."/>
        </authorList>
    </citation>
    <scope>NUCLEOTIDE SEQUENCE [LARGE SCALE GENOMIC DNA]</scope>
</reference>
<organism evidence="7 8">
    <name type="scientific">Chiloscyllium punctatum</name>
    <name type="common">Brownbanded bambooshark</name>
    <name type="synonym">Hemiscyllium punctatum</name>
    <dbReference type="NCBI Taxonomy" id="137246"/>
    <lineage>
        <taxon>Eukaryota</taxon>
        <taxon>Metazoa</taxon>
        <taxon>Chordata</taxon>
        <taxon>Craniata</taxon>
        <taxon>Vertebrata</taxon>
        <taxon>Chondrichthyes</taxon>
        <taxon>Elasmobranchii</taxon>
        <taxon>Galeomorphii</taxon>
        <taxon>Galeoidea</taxon>
        <taxon>Orectolobiformes</taxon>
        <taxon>Hemiscylliidae</taxon>
        <taxon>Chiloscyllium</taxon>
    </lineage>
</organism>
<feature type="compositionally biased region" description="Low complexity" evidence="5">
    <location>
        <begin position="524"/>
        <end position="534"/>
    </location>
</feature>
<keyword evidence="8" id="KW-1185">Reference proteome</keyword>
<sequence length="897" mass="100606">MLLEAHLPVLDLLSQNWSQSSLRMLQNNLKINSNEESGQQVPQKFVPRTISESNPMQQTQGTALGHYSDEANSSSESESSSESDSEVGICSNDTSSTIPSHVTTSELGQTSNSKWQLNKWLNKVNTEENDTTTVSKNGKYGLSNYQLQQNGNQNRVKTPLLCQTDFKDQENQTLNGKKQRPRMAHKTVHGKQMLLTDNESASESNILGKEQSKKIVKMSIEDDLSLLNSENQRMMCNEGGSQDLSTFKQDKIKSTSNKIGSKRELETMKHRELDKNVSKSTEFVGAECLSSSTSSDSRLDSDNKVCLQTKYPSTSASQDSHKVHDCSNTLSRVRSCSAVNSVTGTINESNNDSEGQLFALVPFGRNEQLSSLKDSGDNEELKSLWVKIDLKLLSRIPGQLSKESLTQKNVAEGICNISVNKGSSSSREKLSTRSVRKRKCENRNADKKSKKKHFDNKHFIVGLPSTDNCSASNQKAIVINELSKQTNGTEKIIHPFISPLPGISNQKYPDENNITAGGGNDTVSPNKSSLPLPSLNWKSESKLQSCTQASNKDLHINSNSNQLCNNQLFQTPQENSWHETSKWQNDSCRPRLVFDDNRQQNADYYMQEAKRKKHKADAMVDKFGKAVNYIDAALSFIECGNEMERGPLEAKSPYMMYSETVELIRYAMRLKNHSDVTATQADKKLAALCYRCLALLYWRMFRLKRDSAVKYSKALIDYFKCNRKEVLTSGIAHTNVHQKELSAHQYCSRPLKLKCTHHCCNFGKKQDSGETAKNSNLWGTSDKFIRTSTPMVSTSSLVSSAGLLESSSSNRGSSPSSTINIPQRIHQLAANHVNITNSILYSYDYWEMADKLTKENKEFFHDLDAQMGPITLQSSMTQLVRYTQQGLHWIRISNHML</sequence>
<proteinExistence type="inferred from homology"/>
<comment type="similarity">
    <text evidence="2">Belongs to the AF4 family.</text>
</comment>
<feature type="region of interest" description="Disordered" evidence="5">
    <location>
        <begin position="513"/>
        <end position="534"/>
    </location>
</feature>
<evidence type="ECO:0000256" key="1">
    <source>
        <dbReference type="ARBA" id="ARBA00004123"/>
    </source>
</evidence>
<feature type="region of interest" description="Disordered" evidence="5">
    <location>
        <begin position="66"/>
        <end position="111"/>
    </location>
</feature>
<gene>
    <name evidence="7" type="ORF">chiPu_0005334</name>
</gene>
<dbReference type="Pfam" id="PF05110">
    <property type="entry name" value="AF-4"/>
    <property type="match status" value="1"/>
</dbReference>
<dbReference type="PANTHER" id="PTHR10528">
    <property type="entry name" value="AF4/FMR2 FAMILY MEMBER"/>
    <property type="match status" value="1"/>
</dbReference>
<dbReference type="OrthoDB" id="6382204at2759"/>
<feature type="domain" description="AF4/FMR2 C-terminal homology" evidence="6">
    <location>
        <begin position="586"/>
        <end position="725"/>
    </location>
</feature>
<dbReference type="STRING" id="137246.A0A401S961"/>
<evidence type="ECO:0000256" key="4">
    <source>
        <dbReference type="ARBA" id="ARBA00023242"/>
    </source>
</evidence>
<dbReference type="GO" id="GO:0010468">
    <property type="term" value="P:regulation of gene expression"/>
    <property type="evidence" value="ECO:0007669"/>
    <property type="project" value="InterPro"/>
</dbReference>
<dbReference type="GO" id="GO:0032783">
    <property type="term" value="C:super elongation complex"/>
    <property type="evidence" value="ECO:0007669"/>
    <property type="project" value="TreeGrafter"/>
</dbReference>
<comment type="caution">
    <text evidence="7">The sequence shown here is derived from an EMBL/GenBank/DDBJ whole genome shotgun (WGS) entry which is preliminary data.</text>
</comment>
<protein>
    <recommendedName>
        <fullName evidence="6">AF4/FMR2 C-terminal homology domain-containing protein</fullName>
    </recommendedName>
</protein>
<feature type="region of interest" description="Disordered" evidence="5">
    <location>
        <begin position="421"/>
        <end position="452"/>
    </location>
</feature>
<accession>A0A401S961</accession>